<dbReference type="GO" id="GO:0003677">
    <property type="term" value="F:DNA binding"/>
    <property type="evidence" value="ECO:0007669"/>
    <property type="project" value="UniProtKB-KW"/>
</dbReference>
<accession>A0A7S9HEU6</accession>
<proteinExistence type="predicted"/>
<dbReference type="GO" id="GO:0005737">
    <property type="term" value="C:cytoplasm"/>
    <property type="evidence" value="ECO:0007669"/>
    <property type="project" value="InterPro"/>
</dbReference>
<gene>
    <name evidence="4" type="ORF">IT774_08015</name>
</gene>
<name>A0A7S9HEU6_9ALTE</name>
<keyword evidence="5" id="KW-1185">Reference proteome</keyword>
<dbReference type="GO" id="GO:0006274">
    <property type="term" value="P:DNA replication termination"/>
    <property type="evidence" value="ECO:0007669"/>
    <property type="project" value="InterPro"/>
</dbReference>
<dbReference type="InterPro" id="IPR036381">
    <property type="entry name" value="Tus_dom1"/>
</dbReference>
<dbReference type="Gene3D" id="3.30.54.10">
    <property type="match status" value="1"/>
</dbReference>
<reference evidence="4 5" key="1">
    <citation type="submission" date="2020-11" db="EMBL/GenBank/DDBJ databases">
        <title>Complete genome sequence for Salinimonas sp. strain G2-b.</title>
        <authorList>
            <person name="Park S.-J."/>
        </authorList>
    </citation>
    <scope>NUCLEOTIDE SEQUENCE [LARGE SCALE GENOMIC DNA]</scope>
    <source>
        <strain evidence="4 5">G2-b</strain>
    </source>
</reference>
<organism evidence="4 5">
    <name type="scientific">Salinimonas marina</name>
    <dbReference type="NCBI Taxonomy" id="2785918"/>
    <lineage>
        <taxon>Bacteria</taxon>
        <taxon>Pseudomonadati</taxon>
        <taxon>Pseudomonadota</taxon>
        <taxon>Gammaproteobacteria</taxon>
        <taxon>Alteromonadales</taxon>
        <taxon>Alteromonadaceae</taxon>
        <taxon>Alteromonas/Salinimonas group</taxon>
        <taxon>Salinimonas</taxon>
    </lineage>
</organism>
<dbReference type="KEGG" id="smaa:IT774_08015"/>
<dbReference type="InterPro" id="IPR036384">
    <property type="entry name" value="Tus_sf"/>
</dbReference>
<dbReference type="Proteomes" id="UP000595095">
    <property type="component" value="Chromosome"/>
</dbReference>
<dbReference type="InterPro" id="IPR008865">
    <property type="entry name" value="DNA_replication_term_site-bd"/>
</dbReference>
<evidence type="ECO:0000256" key="3">
    <source>
        <dbReference type="ARBA" id="ARBA00023125"/>
    </source>
</evidence>
<evidence type="ECO:0000256" key="1">
    <source>
        <dbReference type="ARBA" id="ARBA00022490"/>
    </source>
</evidence>
<dbReference type="EMBL" id="CP064795">
    <property type="protein sequence ID" value="QPG07036.1"/>
    <property type="molecule type" value="Genomic_DNA"/>
</dbReference>
<sequence length="294" mass="34589">MSPMILLRYYMMRIEEHAEALIQLIHQHGIPQQAIMFAIPRITKAEEQLIIDDDYEVIEVSTVVGQQAINMAAQAFKDMYVYDNDLSRRFVQKYPGLIPLSCEQATIEPVITGLNEAKAAFKAEVQKYEDAEQKFFEVHDRFHYLITTMAYRKVYTFCGNYKAFYFNWSRRPRVETDTRDNWLERIERAKATIPAKHNQYSWYAALEQEKNLVNESRAEKLSIRRPIKLRPECSVRDEEGKMLGHSAGLPFLLTEAEHRPRVSELKNYTRTPVKTRSGKWQLLLPRIHLYEKLP</sequence>
<evidence type="ECO:0000256" key="2">
    <source>
        <dbReference type="ARBA" id="ARBA00022705"/>
    </source>
</evidence>
<evidence type="ECO:0000313" key="4">
    <source>
        <dbReference type="EMBL" id="QPG07036.1"/>
    </source>
</evidence>
<dbReference type="Gene3D" id="3.50.14.10">
    <property type="entry name" value="Replication terminator Tus, domain 1 superfamily/Replication terminator Tus"/>
    <property type="match status" value="1"/>
</dbReference>
<dbReference type="Pfam" id="PF05472">
    <property type="entry name" value="Ter"/>
    <property type="match status" value="1"/>
</dbReference>
<keyword evidence="1" id="KW-0963">Cytoplasm</keyword>
<dbReference type="SUPFAM" id="SSF56596">
    <property type="entry name" value="Replication terminator protein (Tus)"/>
    <property type="match status" value="1"/>
</dbReference>
<evidence type="ECO:0000313" key="5">
    <source>
        <dbReference type="Proteomes" id="UP000595095"/>
    </source>
</evidence>
<keyword evidence="3" id="KW-0238">DNA-binding</keyword>
<keyword evidence="2" id="KW-0235">DNA replication</keyword>
<dbReference type="AlphaFoldDB" id="A0A7S9HEU6"/>
<protein>
    <submittedName>
        <fullName evidence="4">DNA replication protein</fullName>
    </submittedName>
</protein>